<feature type="transmembrane region" description="Helical" evidence="7">
    <location>
        <begin position="304"/>
        <end position="330"/>
    </location>
</feature>
<dbReference type="Pfam" id="PF02687">
    <property type="entry name" value="FtsX"/>
    <property type="match status" value="2"/>
</dbReference>
<dbReference type="HOGENOM" id="CLU_012341_0_0_11"/>
<feature type="transmembrane region" description="Helical" evidence="7">
    <location>
        <begin position="361"/>
        <end position="383"/>
    </location>
</feature>
<evidence type="ECO:0000259" key="8">
    <source>
        <dbReference type="Pfam" id="PF02687"/>
    </source>
</evidence>
<evidence type="ECO:0000256" key="1">
    <source>
        <dbReference type="ARBA" id="ARBA00004651"/>
    </source>
</evidence>
<evidence type="ECO:0000313" key="10">
    <source>
        <dbReference type="EMBL" id="CAL71029.1"/>
    </source>
</evidence>
<protein>
    <submittedName>
        <fullName evidence="10">Probable adhesion component transport transmembrane protein ABC transporter</fullName>
    </submittedName>
</protein>
<evidence type="ECO:0000256" key="4">
    <source>
        <dbReference type="ARBA" id="ARBA00022989"/>
    </source>
</evidence>
<feature type="transmembrane region" description="Helical" evidence="7">
    <location>
        <begin position="727"/>
        <end position="748"/>
    </location>
</feature>
<feature type="transmembrane region" description="Helical" evidence="7">
    <location>
        <begin position="769"/>
        <end position="800"/>
    </location>
</feature>
<dbReference type="PANTHER" id="PTHR30287">
    <property type="entry name" value="MEMBRANE COMPONENT OF PREDICTED ABC SUPERFAMILY METABOLITE UPTAKE TRANSPORTER"/>
    <property type="match status" value="1"/>
</dbReference>
<proteinExistence type="inferred from homology"/>
<dbReference type="SMR" id="A0A0H3MBS3"/>
<sequence length="855" mass="93558">MNDQAPVAYAPLWRTAWRRLRQRPFQYILLVLGIALGVAMIVAIDVSSNSAQRAFDLSAAAITGKSTHRLVSGPAGVDQQLYVDLRRHGYDFSAPVIEGYVLARGLGNRAMQFMGTDPFAESAFRSPLWSNQNIAELGGFLTRPNGVVLSRQVAQKYGLAVGDRIALQVKGAPTTVTLVGLLTPADEVSNQKLSDLIIADISTAQELFHMPGRLSHIDLIIKDEATATRIQQRLPAGVRMETSDTQRDTVKQMTDAFTVNLTALSLIALLVGIFLIYNTVTFNVVQRRPFFAILRCLGVTREQLFWLIMTESLVAGLIGTGLGLLIGIWLGEGLIGLVTQTINDFYFVINVRNVSVSAESLLKGLIIGIFAAMLATLPPAIEAMRTVPASTLRRSSLESKITKLMPWLWVAWFGLGSFGVLMLWLPGNNLVVAFVGLFSVLIALALIAPPLTRFVMLRLAPGLGRLLGPIGRMAPRNIVRSLSRTSIAIAALMMAVSLMVGVSISVGSFRQTLANWLEVTLKSDVYVSPPTLTSGRPSGNLPVDAVRNISKWPGVRDAVMARYSSVFAPDWGREVELMAVSGDISDGKRPYRWIDGNKDTLWPRFLAGKGVMLSEPMVSRQHLQMPPRPITLMTDSGPQTFPVLAVFSDYTSDQGVILMDRASYRAHWQDDDVTTMFLFLASGANSGALIDQLQAAFAGREDIVIQSTHSVREASMVIFDRSFTITIALQLVATVVAFIGVLSALMSLELDRAHELGVFRAIGMTTRQLWKLMFIETGLMGGMAGLMALPTGCILAWILVRIINVRSFGWTLQMHFESAHFLRALLVAVVAALAAGMYPAWRLGRMTIRTAIREE</sequence>
<keyword evidence="3 7" id="KW-0812">Transmembrane</keyword>
<feature type="domain" description="ABC3 transporter permease C-terminal" evidence="8">
    <location>
        <begin position="731"/>
        <end position="847"/>
    </location>
</feature>
<feature type="transmembrane region" description="Helical" evidence="7">
    <location>
        <begin position="820"/>
        <end position="841"/>
    </location>
</feature>
<dbReference type="KEGG" id="mbb:BCG_1042"/>
<dbReference type="AlphaFoldDB" id="A0A0H3MBS3"/>
<feature type="transmembrane region" description="Helical" evidence="7">
    <location>
        <begin position="261"/>
        <end position="284"/>
    </location>
</feature>
<dbReference type="Pfam" id="PF12704">
    <property type="entry name" value="MacB_PCD"/>
    <property type="match status" value="1"/>
</dbReference>
<dbReference type="EMBL" id="AM408590">
    <property type="protein sequence ID" value="CAL71029.1"/>
    <property type="molecule type" value="Genomic_DNA"/>
</dbReference>
<dbReference type="InterPro" id="IPR025857">
    <property type="entry name" value="MacB_PCD"/>
</dbReference>
<gene>
    <name evidence="10" type="ordered locus">BCG_1042</name>
</gene>
<dbReference type="GO" id="GO:0005886">
    <property type="term" value="C:plasma membrane"/>
    <property type="evidence" value="ECO:0007669"/>
    <property type="project" value="UniProtKB-SubCell"/>
</dbReference>
<accession>A0A0H3MBS3</accession>
<evidence type="ECO:0000256" key="5">
    <source>
        <dbReference type="ARBA" id="ARBA00023136"/>
    </source>
</evidence>
<dbReference type="RefSeq" id="WP_003405131.1">
    <property type="nucleotide sequence ID" value="NC_008769.1"/>
</dbReference>
<reference evidence="10 11" key="1">
    <citation type="journal article" date="2007" name="Proc. Natl. Acad. Sci. U.S.A.">
        <title>Genome plasticity of BCG and impact on vaccine efficacy.</title>
        <authorList>
            <person name="Brosch R."/>
            <person name="Gordon S.V."/>
            <person name="Garnier T."/>
            <person name="Eiglmeier K."/>
            <person name="Frigui W."/>
            <person name="Valenti P."/>
            <person name="Dos Santos S."/>
            <person name="Duthoy S."/>
            <person name="Lacroix C."/>
            <person name="Garcia-Pelayo C."/>
            <person name="Inwald J.K."/>
            <person name="Golby P."/>
            <person name="Garcia J.N."/>
            <person name="Hewinson R.G."/>
            <person name="Behr M.A."/>
            <person name="Quail M.A."/>
            <person name="Churcher C."/>
            <person name="Barrell B.G."/>
            <person name="Parkhill J."/>
            <person name="Cole S.T."/>
        </authorList>
    </citation>
    <scope>NUCLEOTIDE SEQUENCE [LARGE SCALE GENOMIC DNA]</scope>
    <source>
        <strain evidence="11">BCG / Pasteur 1173P2</strain>
    </source>
</reference>
<evidence type="ECO:0000259" key="9">
    <source>
        <dbReference type="Pfam" id="PF12704"/>
    </source>
</evidence>
<feature type="domain" description="MacB-like periplasmic core" evidence="9">
    <location>
        <begin position="28"/>
        <end position="234"/>
    </location>
</feature>
<dbReference type="InterPro" id="IPR003838">
    <property type="entry name" value="ABC3_permease_C"/>
</dbReference>
<dbReference type="Proteomes" id="UP000001472">
    <property type="component" value="Chromosome"/>
</dbReference>
<comment type="subcellular location">
    <subcellularLocation>
        <location evidence="1">Cell membrane</location>
        <topology evidence="1">Multi-pass membrane protein</topology>
    </subcellularLocation>
</comment>
<dbReference type="PANTHER" id="PTHR30287:SF2">
    <property type="entry name" value="BLL1001 PROTEIN"/>
    <property type="match status" value="1"/>
</dbReference>
<feature type="domain" description="ABC3 transporter permease C-terminal" evidence="8">
    <location>
        <begin position="264"/>
        <end position="386"/>
    </location>
</feature>
<evidence type="ECO:0000256" key="2">
    <source>
        <dbReference type="ARBA" id="ARBA00022475"/>
    </source>
</evidence>
<evidence type="ECO:0000256" key="6">
    <source>
        <dbReference type="ARBA" id="ARBA00038076"/>
    </source>
</evidence>
<comment type="similarity">
    <text evidence="6">Belongs to the ABC-4 integral membrane protein family.</text>
</comment>
<keyword evidence="2" id="KW-1003">Cell membrane</keyword>
<evidence type="ECO:0000256" key="7">
    <source>
        <dbReference type="SAM" id="Phobius"/>
    </source>
</evidence>
<feature type="transmembrane region" description="Helical" evidence="7">
    <location>
        <begin position="430"/>
        <end position="448"/>
    </location>
</feature>
<keyword evidence="5 7" id="KW-0472">Membrane</keyword>
<keyword evidence="4 7" id="KW-1133">Transmembrane helix</keyword>
<organism evidence="10 11">
    <name type="scientific">Mycobacterium bovis (strain BCG / Pasteur 1173P2)</name>
    <dbReference type="NCBI Taxonomy" id="410289"/>
    <lineage>
        <taxon>Bacteria</taxon>
        <taxon>Bacillati</taxon>
        <taxon>Actinomycetota</taxon>
        <taxon>Actinomycetes</taxon>
        <taxon>Mycobacteriales</taxon>
        <taxon>Mycobacteriaceae</taxon>
        <taxon>Mycobacterium</taxon>
        <taxon>Mycobacterium tuberculosis complex</taxon>
    </lineage>
</organism>
<feature type="transmembrane region" description="Helical" evidence="7">
    <location>
        <begin position="486"/>
        <end position="509"/>
    </location>
</feature>
<feature type="transmembrane region" description="Helical" evidence="7">
    <location>
        <begin position="27"/>
        <end position="44"/>
    </location>
</feature>
<dbReference type="InterPro" id="IPR038766">
    <property type="entry name" value="Membrane_comp_ABC_pdt"/>
</dbReference>
<feature type="transmembrane region" description="Helical" evidence="7">
    <location>
        <begin position="404"/>
        <end position="424"/>
    </location>
</feature>
<name>A0A0H3MBS3_MYCBP</name>
<evidence type="ECO:0000256" key="3">
    <source>
        <dbReference type="ARBA" id="ARBA00022692"/>
    </source>
</evidence>
<evidence type="ECO:0000313" key="11">
    <source>
        <dbReference type="Proteomes" id="UP000001472"/>
    </source>
</evidence>